<evidence type="ECO:0000256" key="1">
    <source>
        <dbReference type="SAM" id="Phobius"/>
    </source>
</evidence>
<keyword evidence="1" id="KW-0472">Membrane</keyword>
<feature type="transmembrane region" description="Helical" evidence="1">
    <location>
        <begin position="37"/>
        <end position="60"/>
    </location>
</feature>
<proteinExistence type="predicted"/>
<comment type="caution">
    <text evidence="2">The sequence shown here is derived from an EMBL/GenBank/DDBJ whole genome shotgun (WGS) entry which is preliminary data.</text>
</comment>
<dbReference type="RefSeq" id="WP_157748596.1">
    <property type="nucleotide sequence ID" value="NZ_JBHSOG010000020.1"/>
</dbReference>
<evidence type="ECO:0000313" key="3">
    <source>
        <dbReference type="Proteomes" id="UP001595974"/>
    </source>
</evidence>
<feature type="transmembrane region" description="Helical" evidence="1">
    <location>
        <begin position="12"/>
        <end position="31"/>
    </location>
</feature>
<keyword evidence="3" id="KW-1185">Reference proteome</keyword>
<reference evidence="3" key="1">
    <citation type="journal article" date="2019" name="Int. J. Syst. Evol. Microbiol.">
        <title>The Global Catalogue of Microorganisms (GCM) 10K type strain sequencing project: providing services to taxonomists for standard genome sequencing and annotation.</title>
        <authorList>
            <consortium name="The Broad Institute Genomics Platform"/>
            <consortium name="The Broad Institute Genome Sequencing Center for Infectious Disease"/>
            <person name="Wu L."/>
            <person name="Ma J."/>
        </authorList>
    </citation>
    <scope>NUCLEOTIDE SEQUENCE [LARGE SCALE GENOMIC DNA]</scope>
    <source>
        <strain evidence="3">SHR3</strain>
    </source>
</reference>
<protein>
    <submittedName>
        <fullName evidence="2">Uncharacterized protein</fullName>
    </submittedName>
</protein>
<sequence length="87" mass="9898">MNPNGNNSSFPWFKILIALQVLAFACLFNPWSPIIRGVAVAIFAVEISFFVLWAFPVFIYQWLKKKKTLKESARIAIASFLEAISFV</sequence>
<dbReference type="Proteomes" id="UP001595974">
    <property type="component" value="Unassembled WGS sequence"/>
</dbReference>
<keyword evidence="1" id="KW-0812">Transmembrane</keyword>
<keyword evidence="1" id="KW-1133">Transmembrane helix</keyword>
<dbReference type="EMBL" id="JBHSOG010000020">
    <property type="protein sequence ID" value="MFC5768919.1"/>
    <property type="molecule type" value="Genomic_DNA"/>
</dbReference>
<accession>A0ABW1AP69</accession>
<name>A0ABW1AP69_9RHOO</name>
<gene>
    <name evidence="2" type="ORF">ACFPTN_06000</name>
</gene>
<evidence type="ECO:0000313" key="2">
    <source>
        <dbReference type="EMBL" id="MFC5768919.1"/>
    </source>
</evidence>
<organism evidence="2 3">
    <name type="scientific">Thauera sinica</name>
    <dbReference type="NCBI Taxonomy" id="2665146"/>
    <lineage>
        <taxon>Bacteria</taxon>
        <taxon>Pseudomonadati</taxon>
        <taxon>Pseudomonadota</taxon>
        <taxon>Betaproteobacteria</taxon>
        <taxon>Rhodocyclales</taxon>
        <taxon>Zoogloeaceae</taxon>
        <taxon>Thauera</taxon>
    </lineage>
</organism>